<evidence type="ECO:0000256" key="1">
    <source>
        <dbReference type="SAM" id="MobiDB-lite"/>
    </source>
</evidence>
<organism evidence="2 3">
    <name type="scientific">Sphingobium agri</name>
    <dbReference type="NCBI Taxonomy" id="2933566"/>
    <lineage>
        <taxon>Bacteria</taxon>
        <taxon>Pseudomonadati</taxon>
        <taxon>Pseudomonadota</taxon>
        <taxon>Alphaproteobacteria</taxon>
        <taxon>Sphingomonadales</taxon>
        <taxon>Sphingomonadaceae</taxon>
        <taxon>Sphingobium</taxon>
    </lineage>
</organism>
<proteinExistence type="predicted"/>
<name>A0ABT0E1E6_9SPHN</name>
<evidence type="ECO:0000313" key="3">
    <source>
        <dbReference type="Proteomes" id="UP001203512"/>
    </source>
</evidence>
<dbReference type="RefSeq" id="WP_247234284.1">
    <property type="nucleotide sequence ID" value="NZ_JALKHS010000018.1"/>
</dbReference>
<gene>
    <name evidence="2" type="ORF">MU848_16520</name>
</gene>
<dbReference type="EMBL" id="JALKHS010000018">
    <property type="protein sequence ID" value="MCK0533196.1"/>
    <property type="molecule type" value="Genomic_DNA"/>
</dbReference>
<dbReference type="Proteomes" id="UP001203512">
    <property type="component" value="Unassembled WGS sequence"/>
</dbReference>
<feature type="compositionally biased region" description="Basic and acidic residues" evidence="1">
    <location>
        <begin position="27"/>
        <end position="62"/>
    </location>
</feature>
<protein>
    <recommendedName>
        <fullName evidence="4">DUF1674 domain-containing protein</fullName>
    </recommendedName>
</protein>
<reference evidence="2 3" key="1">
    <citation type="submission" date="2022-04" db="EMBL/GenBank/DDBJ databases">
        <authorList>
            <person name="Huq M.A."/>
        </authorList>
    </citation>
    <scope>NUCLEOTIDE SEQUENCE [LARGE SCALE GENOMIC DNA]</scope>
    <source>
        <strain evidence="2 3">MAH-33</strain>
    </source>
</reference>
<comment type="caution">
    <text evidence="2">The sequence shown here is derived from an EMBL/GenBank/DDBJ whole genome shotgun (WGS) entry which is preliminary data.</text>
</comment>
<accession>A0ABT0E1E6</accession>
<sequence length="62" mass="6979">MDHDQNKCPTNETEIVKKASPKPQPPTEKERKQIADAQEKAQKDQEELRSAGFGDHKGTEGF</sequence>
<feature type="region of interest" description="Disordered" evidence="1">
    <location>
        <begin position="1"/>
        <end position="62"/>
    </location>
</feature>
<evidence type="ECO:0008006" key="4">
    <source>
        <dbReference type="Google" id="ProtNLM"/>
    </source>
</evidence>
<evidence type="ECO:0000313" key="2">
    <source>
        <dbReference type="EMBL" id="MCK0533196.1"/>
    </source>
</evidence>
<keyword evidence="3" id="KW-1185">Reference proteome</keyword>